<dbReference type="InterPro" id="IPR018060">
    <property type="entry name" value="HTH_AraC"/>
</dbReference>
<accession>A0ABX1Z800</accession>
<dbReference type="PRINTS" id="PR00032">
    <property type="entry name" value="HTHARAC"/>
</dbReference>
<keyword evidence="7" id="KW-0804">Transcription</keyword>
<evidence type="ECO:0000256" key="3">
    <source>
        <dbReference type="ARBA" id="ARBA00022553"/>
    </source>
</evidence>
<evidence type="ECO:0000259" key="9">
    <source>
        <dbReference type="PROSITE" id="PS01124"/>
    </source>
</evidence>
<protein>
    <submittedName>
        <fullName evidence="11">Response regulator</fullName>
    </submittedName>
</protein>
<sequence length="523" mass="60225">MAKMIVVDDETWVRQRLLQTIDWGTLGIDFIEEASSGDEALAKAKVSHPDLILTDIRMPNMGGLELMQSLKEHQLLAKVIIISGYSDFEYAKKAVALGAFDYILKPVEDQDLLHIVERCLEQIQLEKKQEALLRKADNQVNKRLPLLKEMLFAKLINGQVQNRQEAVEVLNDFQINRTNVHHICVIFKIQNFEKVTEQNSTDFVQFVIRNVARDFLRDLSENDIVFIHSDEVVVIISSSNEVEVIHNRVLSMSEALNIIIGKILGCSVFIGLGGGYTDIFDISSSYRQAKQSLLFNGYSAKVRKGELISSSKSEHYKNYDIDAIINSIKLGDKESLHVNMEMLVKGDSQITPAELKFIYFQVVHVISKFTVNDEFSEFSLDFFELVHRLQSVQDIRQLLSEAFEKIIDYLKKTHEPKKRKVIEKIIQYVEVHYNETITLNLVAEKFLLNPSYLSKIFKDEVNISFSKFIMEYRIEKAIELMSDPTKKIYEIASSVGYDDVQYFTKIFKTTKGLTPMQYRDKIT</sequence>
<dbReference type="Gene3D" id="1.10.10.60">
    <property type="entry name" value="Homeodomain-like"/>
    <property type="match status" value="2"/>
</dbReference>
<dbReference type="Pfam" id="PF17853">
    <property type="entry name" value="GGDEF_2"/>
    <property type="match status" value="1"/>
</dbReference>
<evidence type="ECO:0000313" key="11">
    <source>
        <dbReference type="EMBL" id="NOU88399.1"/>
    </source>
</evidence>
<comment type="subcellular location">
    <subcellularLocation>
        <location evidence="1">Cytoplasm</location>
    </subcellularLocation>
</comment>
<dbReference type="CDD" id="cd17536">
    <property type="entry name" value="REC_YesN-like"/>
    <property type="match status" value="1"/>
</dbReference>
<evidence type="ECO:0000259" key="10">
    <source>
        <dbReference type="PROSITE" id="PS50110"/>
    </source>
</evidence>
<dbReference type="Gene3D" id="3.40.50.2300">
    <property type="match status" value="1"/>
</dbReference>
<keyword evidence="12" id="KW-1185">Reference proteome</keyword>
<dbReference type="InterPro" id="IPR011006">
    <property type="entry name" value="CheY-like_superfamily"/>
</dbReference>
<dbReference type="PROSITE" id="PS00041">
    <property type="entry name" value="HTH_ARAC_FAMILY_1"/>
    <property type="match status" value="1"/>
</dbReference>
<feature type="modified residue" description="4-aspartylphosphate" evidence="8">
    <location>
        <position position="55"/>
    </location>
</feature>
<keyword evidence="3 8" id="KW-0597">Phosphoprotein</keyword>
<evidence type="ECO:0000256" key="1">
    <source>
        <dbReference type="ARBA" id="ARBA00004496"/>
    </source>
</evidence>
<evidence type="ECO:0000313" key="12">
    <source>
        <dbReference type="Proteomes" id="UP000658690"/>
    </source>
</evidence>
<keyword evidence="5" id="KW-0805">Transcription regulation</keyword>
<keyword evidence="2" id="KW-0963">Cytoplasm</keyword>
<dbReference type="PANTHER" id="PTHR42713:SF3">
    <property type="entry name" value="TRANSCRIPTIONAL REGULATORY PROTEIN HPTR"/>
    <property type="match status" value="1"/>
</dbReference>
<evidence type="ECO:0000256" key="2">
    <source>
        <dbReference type="ARBA" id="ARBA00022490"/>
    </source>
</evidence>
<evidence type="ECO:0000256" key="4">
    <source>
        <dbReference type="ARBA" id="ARBA00023012"/>
    </source>
</evidence>
<dbReference type="InterPro" id="IPR009057">
    <property type="entry name" value="Homeodomain-like_sf"/>
</dbReference>
<dbReference type="SUPFAM" id="SSF52172">
    <property type="entry name" value="CheY-like"/>
    <property type="match status" value="1"/>
</dbReference>
<evidence type="ECO:0000256" key="7">
    <source>
        <dbReference type="ARBA" id="ARBA00023163"/>
    </source>
</evidence>
<gene>
    <name evidence="11" type="ORF">GC102_21965</name>
</gene>
<reference evidence="11 12" key="1">
    <citation type="submission" date="2019-10" db="EMBL/GenBank/DDBJ databases">
        <title>Description of Paenibacillus choica sp. nov.</title>
        <authorList>
            <person name="Carlier A."/>
            <person name="Qi S."/>
        </authorList>
    </citation>
    <scope>NUCLEOTIDE SEQUENCE [LARGE SCALE GENOMIC DNA]</scope>
    <source>
        <strain evidence="11 12">LMG 31460</strain>
    </source>
</reference>
<dbReference type="SUPFAM" id="SSF46689">
    <property type="entry name" value="Homeodomain-like"/>
    <property type="match status" value="2"/>
</dbReference>
<dbReference type="SMART" id="SM00342">
    <property type="entry name" value="HTH_ARAC"/>
    <property type="match status" value="1"/>
</dbReference>
<dbReference type="InterPro" id="IPR051552">
    <property type="entry name" value="HptR"/>
</dbReference>
<dbReference type="Pfam" id="PF12833">
    <property type="entry name" value="HTH_18"/>
    <property type="match status" value="1"/>
</dbReference>
<feature type="domain" description="Response regulatory" evidence="10">
    <location>
        <begin position="3"/>
        <end position="120"/>
    </location>
</feature>
<dbReference type="EMBL" id="WHOC01000115">
    <property type="protein sequence ID" value="NOU88399.1"/>
    <property type="molecule type" value="Genomic_DNA"/>
</dbReference>
<dbReference type="PROSITE" id="PS50110">
    <property type="entry name" value="RESPONSE_REGULATORY"/>
    <property type="match status" value="1"/>
</dbReference>
<organism evidence="11 12">
    <name type="scientific">Paenibacillus germinis</name>
    <dbReference type="NCBI Taxonomy" id="2654979"/>
    <lineage>
        <taxon>Bacteria</taxon>
        <taxon>Bacillati</taxon>
        <taxon>Bacillota</taxon>
        <taxon>Bacilli</taxon>
        <taxon>Bacillales</taxon>
        <taxon>Paenibacillaceae</taxon>
        <taxon>Paenibacillus</taxon>
    </lineage>
</organism>
<dbReference type="PROSITE" id="PS01124">
    <property type="entry name" value="HTH_ARAC_FAMILY_2"/>
    <property type="match status" value="1"/>
</dbReference>
<dbReference type="SMART" id="SM00448">
    <property type="entry name" value="REC"/>
    <property type="match status" value="1"/>
</dbReference>
<evidence type="ECO:0000256" key="6">
    <source>
        <dbReference type="ARBA" id="ARBA00023125"/>
    </source>
</evidence>
<evidence type="ECO:0000256" key="8">
    <source>
        <dbReference type="PROSITE-ProRule" id="PRU00169"/>
    </source>
</evidence>
<evidence type="ECO:0000256" key="5">
    <source>
        <dbReference type="ARBA" id="ARBA00023015"/>
    </source>
</evidence>
<dbReference type="Pfam" id="PF00072">
    <property type="entry name" value="Response_reg"/>
    <property type="match status" value="1"/>
</dbReference>
<proteinExistence type="predicted"/>
<comment type="caution">
    <text evidence="11">The sequence shown here is derived from an EMBL/GenBank/DDBJ whole genome shotgun (WGS) entry which is preliminary data.</text>
</comment>
<dbReference type="InterPro" id="IPR041522">
    <property type="entry name" value="CdaR_GGDEF"/>
</dbReference>
<keyword evidence="6" id="KW-0238">DNA-binding</keyword>
<name>A0ABX1Z800_9BACL</name>
<dbReference type="PANTHER" id="PTHR42713">
    <property type="entry name" value="HISTIDINE KINASE-RELATED"/>
    <property type="match status" value="1"/>
</dbReference>
<dbReference type="InterPro" id="IPR018062">
    <property type="entry name" value="HTH_AraC-typ_CS"/>
</dbReference>
<feature type="domain" description="HTH araC/xylS-type" evidence="9">
    <location>
        <begin position="423"/>
        <end position="521"/>
    </location>
</feature>
<dbReference type="InterPro" id="IPR001789">
    <property type="entry name" value="Sig_transdc_resp-reg_receiver"/>
</dbReference>
<keyword evidence="4" id="KW-0902">Two-component regulatory system</keyword>
<dbReference type="Proteomes" id="UP000658690">
    <property type="component" value="Unassembled WGS sequence"/>
</dbReference>
<dbReference type="InterPro" id="IPR020449">
    <property type="entry name" value="Tscrpt_reg_AraC-type_HTH"/>
</dbReference>